<proteinExistence type="predicted"/>
<reference evidence="9 10" key="2">
    <citation type="journal article" date="2016" name="Stand. Genomic Sci.">
        <title>Complete genome sequence of 'Halanaeroarchaeum sulfurireducens' M27-SA2, a sulfur-reducing and acetate-oxidizing haloarchaeon from the deep-sea hypersaline anoxic lake Medee.</title>
        <authorList>
            <person name="Messina E."/>
            <person name="Sorokin D.Y."/>
            <person name="Kublanov I.V."/>
            <person name="Toshchakov S."/>
            <person name="Lopatina A."/>
            <person name="Arcadi E."/>
            <person name="Smedile F."/>
            <person name="La Spada G."/>
            <person name="La Cono V."/>
            <person name="Yakimov M.M."/>
        </authorList>
    </citation>
    <scope>NUCLEOTIDE SEQUENCE [LARGE SCALE GENOMIC DNA]</scope>
    <source>
        <strain evidence="9 10">M27-SA2</strain>
    </source>
</reference>
<protein>
    <submittedName>
        <fullName evidence="9">Oligoendopeptidase F</fullName>
    </submittedName>
</protein>
<evidence type="ECO:0000256" key="2">
    <source>
        <dbReference type="ARBA" id="ARBA00022670"/>
    </source>
</evidence>
<dbReference type="PATRIC" id="fig|1604004.5.peg.175"/>
<dbReference type="GO" id="GO:0046872">
    <property type="term" value="F:metal ion binding"/>
    <property type="evidence" value="ECO:0007669"/>
    <property type="project" value="UniProtKB-KW"/>
</dbReference>
<evidence type="ECO:0000313" key="10">
    <source>
        <dbReference type="Proteomes" id="UP000060390"/>
    </source>
</evidence>
<dbReference type="GO" id="GO:0006508">
    <property type="term" value="P:proteolysis"/>
    <property type="evidence" value="ECO:0007669"/>
    <property type="project" value="UniProtKB-KW"/>
</dbReference>
<accession>A0A0N9MG26</accession>
<reference evidence="10" key="1">
    <citation type="submission" date="2015-05" db="EMBL/GenBank/DDBJ databases">
        <title>Complete genome sequence of Halanaeroarchaeum sulfurireducens type strain M27-SA2, a sulfate-reducer haloarchaeon from marine anoxic lake Medee.</title>
        <authorList>
            <person name="Messina E."/>
            <person name="Kublanov I.V."/>
            <person name="Toshchakov S."/>
            <person name="Arcadi E."/>
            <person name="La Spada G."/>
            <person name="La Cono V."/>
            <person name="Yakimov M.M."/>
        </authorList>
    </citation>
    <scope>NUCLEOTIDE SEQUENCE [LARGE SCALE GENOMIC DNA]</scope>
    <source>
        <strain evidence="10">M27-SA2</strain>
    </source>
</reference>
<dbReference type="PANTHER" id="PTHR11804">
    <property type="entry name" value="PROTEASE M3 THIMET OLIGOPEPTIDASE-RELATED"/>
    <property type="match status" value="1"/>
</dbReference>
<gene>
    <name evidence="9" type="primary">pepF</name>
    <name evidence="9" type="ORF">HLASA_0168</name>
</gene>
<dbReference type="InterPro" id="IPR042088">
    <property type="entry name" value="OligoPept_F_C"/>
</dbReference>
<evidence type="ECO:0000256" key="6">
    <source>
        <dbReference type="ARBA" id="ARBA00023049"/>
    </source>
</evidence>
<dbReference type="SUPFAM" id="SSF55486">
    <property type="entry name" value="Metalloproteases ('zincins'), catalytic domain"/>
    <property type="match status" value="1"/>
</dbReference>
<dbReference type="GeneID" id="26009540"/>
<dbReference type="KEGG" id="hsf:HLASA_0168"/>
<dbReference type="PANTHER" id="PTHR11804:SF84">
    <property type="entry name" value="SACCHAROLYSIN"/>
    <property type="match status" value="1"/>
</dbReference>
<keyword evidence="5" id="KW-0862">Zinc</keyword>
<dbReference type="Pfam" id="PF08439">
    <property type="entry name" value="Peptidase_M3_N"/>
    <property type="match status" value="1"/>
</dbReference>
<dbReference type="Gene3D" id="1.10.1370.20">
    <property type="entry name" value="Oligoendopeptidase f, C-terminal domain"/>
    <property type="match status" value="1"/>
</dbReference>
<evidence type="ECO:0000259" key="8">
    <source>
        <dbReference type="Pfam" id="PF08439"/>
    </source>
</evidence>
<dbReference type="Gene3D" id="1.10.287.830">
    <property type="entry name" value="putative peptidase helix hairpin domain like"/>
    <property type="match status" value="1"/>
</dbReference>
<dbReference type="Gene3D" id="1.20.140.70">
    <property type="entry name" value="Oligopeptidase f, N-terminal domain"/>
    <property type="match status" value="1"/>
</dbReference>
<dbReference type="InterPro" id="IPR045090">
    <property type="entry name" value="Pept_M3A_M3B"/>
</dbReference>
<keyword evidence="6" id="KW-0482">Metalloprotease</keyword>
<dbReference type="InterPro" id="IPR004438">
    <property type="entry name" value="Peptidase_M3B"/>
</dbReference>
<organism evidence="9 10">
    <name type="scientific">Halanaeroarchaeum sulfurireducens</name>
    <dbReference type="NCBI Taxonomy" id="1604004"/>
    <lineage>
        <taxon>Archaea</taxon>
        <taxon>Methanobacteriati</taxon>
        <taxon>Methanobacteriota</taxon>
        <taxon>Stenosarchaea group</taxon>
        <taxon>Halobacteria</taxon>
        <taxon>Halobacteriales</taxon>
        <taxon>Halobacteriaceae</taxon>
        <taxon>Halanaeroarchaeum</taxon>
    </lineage>
</organism>
<dbReference type="InterPro" id="IPR001567">
    <property type="entry name" value="Pept_M3A_M3B_dom"/>
</dbReference>
<dbReference type="CDD" id="cd09608">
    <property type="entry name" value="M3B_PepF"/>
    <property type="match status" value="1"/>
</dbReference>
<dbReference type="GO" id="GO:0004222">
    <property type="term" value="F:metalloendopeptidase activity"/>
    <property type="evidence" value="ECO:0007669"/>
    <property type="project" value="InterPro"/>
</dbReference>
<dbReference type="AlphaFoldDB" id="A0A0N9MG26"/>
<evidence type="ECO:0000259" key="7">
    <source>
        <dbReference type="Pfam" id="PF01432"/>
    </source>
</evidence>
<evidence type="ECO:0000256" key="1">
    <source>
        <dbReference type="ARBA" id="ARBA00001947"/>
    </source>
</evidence>
<dbReference type="InterPro" id="IPR013647">
    <property type="entry name" value="OligopepF_N_dom"/>
</dbReference>
<comment type="cofactor">
    <cofactor evidence="1">
        <name>Zn(2+)</name>
        <dbReference type="ChEBI" id="CHEBI:29105"/>
    </cofactor>
</comment>
<evidence type="ECO:0000256" key="4">
    <source>
        <dbReference type="ARBA" id="ARBA00022801"/>
    </source>
</evidence>
<dbReference type="Pfam" id="PF01432">
    <property type="entry name" value="Peptidase_M3"/>
    <property type="match status" value="1"/>
</dbReference>
<dbReference type="GO" id="GO:0006518">
    <property type="term" value="P:peptide metabolic process"/>
    <property type="evidence" value="ECO:0007669"/>
    <property type="project" value="TreeGrafter"/>
</dbReference>
<dbReference type="RefSeq" id="WP_054519439.1">
    <property type="nucleotide sequence ID" value="NZ_CP011564.1"/>
</dbReference>
<dbReference type="Proteomes" id="UP000060390">
    <property type="component" value="Chromosome"/>
</dbReference>
<sequence>MSGVPERAEIDEQYTWDLEAIYETEEEWEEDFEFVQDHLPDLADYEGRLTSDGETLLSALELRDSVMRTLDTVSAYARMRSDEDTRDQHYQALSARAQTLASEASSAASFFGPEIQAEDEETIEAMIESTPGLETYEHYLEDVLRRKSHTRSAEVEQVLSEMGEVLGAPSDIYSMLTNADLTFPTVEKPDGTEVELSQSNVTVLLKESDRTFRRTVHETFFEELSTVRNTIGSALKYQVKTDVNLARTRNYDTAREAALDGPNIPVEVYDALVETVEDNIGKLHRHADLKRRGLGVDDLQMWDLYAPVAPGESPEFEYEEAREHVVEAVAPLGEEYQHRVSEGLDSRWADVYENRGKRSGAYSGGTYDTQPYILLNYQDDISSMFTLAHELGHSFHSELASEHQPYVDADYEIFVAEVASTVNEALLTAHLLDTIEDPHVREHVLNEYLERFRSTLFRQTMFADFEHRLHALAEDGEALTPDRIDEVYGDRKATYYEPAVVDDHIRREWMRVPHFFYGYYVFQYSTGMSAAIAIADRILSEGESAAADYLDALKLGGSEYPLSVLETAGIDMTSPDPIQTALDVYDERLDEMDDLLAADETTED</sequence>
<dbReference type="NCBIfam" id="TIGR00181">
    <property type="entry name" value="pepF"/>
    <property type="match status" value="1"/>
</dbReference>
<evidence type="ECO:0000313" key="9">
    <source>
        <dbReference type="EMBL" id="ALG81082.1"/>
    </source>
</evidence>
<name>A0A0N9MG26_9EURY</name>
<keyword evidence="4" id="KW-0378">Hydrolase</keyword>
<feature type="domain" description="Oligopeptidase F N-terminal" evidence="8">
    <location>
        <begin position="114"/>
        <end position="183"/>
    </location>
</feature>
<dbReference type="EMBL" id="CP011564">
    <property type="protein sequence ID" value="ALG81082.1"/>
    <property type="molecule type" value="Genomic_DNA"/>
</dbReference>
<dbReference type="STRING" id="1604004.HLASA_0168"/>
<keyword evidence="3" id="KW-0479">Metal-binding</keyword>
<keyword evidence="2" id="KW-0645">Protease</keyword>
<evidence type="ECO:0000256" key="3">
    <source>
        <dbReference type="ARBA" id="ARBA00022723"/>
    </source>
</evidence>
<feature type="domain" description="Peptidase M3A/M3B catalytic" evidence="7">
    <location>
        <begin position="204"/>
        <end position="582"/>
    </location>
</feature>
<evidence type="ECO:0000256" key="5">
    <source>
        <dbReference type="ARBA" id="ARBA00022833"/>
    </source>
</evidence>